<protein>
    <submittedName>
        <fullName evidence="1">Uncharacterized protein</fullName>
    </submittedName>
</protein>
<keyword evidence="2" id="KW-1185">Reference proteome</keyword>
<accession>A0ACC0CM84</accession>
<dbReference type="EMBL" id="MU394393">
    <property type="protein sequence ID" value="KAI6081529.1"/>
    <property type="molecule type" value="Genomic_DNA"/>
</dbReference>
<comment type="caution">
    <text evidence="1">The sequence shown here is derived from an EMBL/GenBank/DDBJ whole genome shotgun (WGS) entry which is preliminary data.</text>
</comment>
<dbReference type="Proteomes" id="UP001497680">
    <property type="component" value="Unassembled WGS sequence"/>
</dbReference>
<reference evidence="1 2" key="1">
    <citation type="journal article" date="2022" name="New Phytol.">
        <title>Ecological generalism drives hyperdiversity of secondary metabolite gene clusters in xylarialean endophytes.</title>
        <authorList>
            <person name="Franco M.E.E."/>
            <person name="Wisecaver J.H."/>
            <person name="Arnold A.E."/>
            <person name="Ju Y.M."/>
            <person name="Slot J.C."/>
            <person name="Ahrendt S."/>
            <person name="Moore L.P."/>
            <person name="Eastman K.E."/>
            <person name="Scott K."/>
            <person name="Konkel Z."/>
            <person name="Mondo S.J."/>
            <person name="Kuo A."/>
            <person name="Hayes R.D."/>
            <person name="Haridas S."/>
            <person name="Andreopoulos B."/>
            <person name="Riley R."/>
            <person name="LaButti K."/>
            <person name="Pangilinan J."/>
            <person name="Lipzen A."/>
            <person name="Amirebrahimi M."/>
            <person name="Yan J."/>
            <person name="Adam C."/>
            <person name="Keymanesh K."/>
            <person name="Ng V."/>
            <person name="Louie K."/>
            <person name="Northen T."/>
            <person name="Drula E."/>
            <person name="Henrissat B."/>
            <person name="Hsieh H.M."/>
            <person name="Youens-Clark K."/>
            <person name="Lutzoni F."/>
            <person name="Miadlikowska J."/>
            <person name="Eastwood D.C."/>
            <person name="Hamelin R.C."/>
            <person name="Grigoriev I.V."/>
            <person name="U'Ren J.M."/>
        </authorList>
    </citation>
    <scope>NUCLEOTIDE SEQUENCE [LARGE SCALE GENOMIC DNA]</scope>
    <source>
        <strain evidence="1 2">ER1909</strain>
    </source>
</reference>
<name>A0ACC0CM84_9PEZI</name>
<evidence type="ECO:0000313" key="2">
    <source>
        <dbReference type="Proteomes" id="UP001497680"/>
    </source>
</evidence>
<evidence type="ECO:0000313" key="1">
    <source>
        <dbReference type="EMBL" id="KAI6081529.1"/>
    </source>
</evidence>
<gene>
    <name evidence="1" type="ORF">F4821DRAFT_249077</name>
</gene>
<proteinExistence type="predicted"/>
<organism evidence="1 2">
    <name type="scientific">Hypoxylon rubiginosum</name>
    <dbReference type="NCBI Taxonomy" id="110542"/>
    <lineage>
        <taxon>Eukaryota</taxon>
        <taxon>Fungi</taxon>
        <taxon>Dikarya</taxon>
        <taxon>Ascomycota</taxon>
        <taxon>Pezizomycotina</taxon>
        <taxon>Sordariomycetes</taxon>
        <taxon>Xylariomycetidae</taxon>
        <taxon>Xylariales</taxon>
        <taxon>Hypoxylaceae</taxon>
        <taxon>Hypoxylon</taxon>
    </lineage>
</organism>
<sequence length="369" mass="40695">MMKITKTFGFAGFKYLTAFFLCLLSLTPANVRAETRAARILYPREQQTFYYLDTVLVAYESDFSNPWLHTWCEVDGIPQEKSRKQVGGFSSSALIQLTFKDGGDPCWFELSSGEESESKEIKSLPFTYVEEERVRTAILANQAGPGAKAIINNDLSVKSQTNTTLTTADCETEDSAAKMNSYSVRDMLSTHVGIGAGAAAAGIAFASLISILCIRFRRKGHVGDSKLESGGIGGRDSPQSTVFSADNPPTNVSPKRENEGPKPSHRHRHRNDEVSPIYPDESASCHNPEADDQLAKAYATDFAMADRQIWTDHIQSRVPGEMPVSPLSVSWAGEIPRVDSGTTIYESTGMNRVSSRWHQAHPRPLEVHR</sequence>